<dbReference type="Gene3D" id="3.40.1090.10">
    <property type="entry name" value="Cytosolic phospholipase A2 catalytic domain"/>
    <property type="match status" value="1"/>
</dbReference>
<dbReference type="InterPro" id="IPR016035">
    <property type="entry name" value="Acyl_Trfase/lysoPLipase"/>
</dbReference>
<reference evidence="6" key="1">
    <citation type="submission" date="2021-03" db="EMBL/GenBank/DDBJ databases">
        <title>Comparative genomics and phylogenomic investigation of the class Geoglossomycetes provide insights into ecological specialization and systematics.</title>
        <authorList>
            <person name="Melie T."/>
            <person name="Pirro S."/>
            <person name="Miller A.N."/>
            <person name="Quandt A."/>
        </authorList>
    </citation>
    <scope>NUCLEOTIDE SEQUENCE</scope>
    <source>
        <strain evidence="6">GBOQ0MN5Z8</strain>
    </source>
</reference>
<name>A0A9P8KXP3_9PEZI</name>
<dbReference type="GO" id="GO:0047499">
    <property type="term" value="F:calcium-independent phospholipase A2 activity"/>
    <property type="evidence" value="ECO:0007669"/>
    <property type="project" value="TreeGrafter"/>
</dbReference>
<evidence type="ECO:0000256" key="3">
    <source>
        <dbReference type="ARBA" id="ARBA00023098"/>
    </source>
</evidence>
<evidence type="ECO:0000256" key="4">
    <source>
        <dbReference type="SAM" id="MobiDB-lite"/>
    </source>
</evidence>
<keyword evidence="7" id="KW-1185">Reference proteome</keyword>
<comment type="caution">
    <text evidence="6">The sequence shown here is derived from an EMBL/GenBank/DDBJ whole genome shotgun (WGS) entry which is preliminary data.</text>
</comment>
<sequence>MPRLMAKVGELERTEDARLPSVAEHDEPMSQYDPRASDQNPPVPCHYFDYVVGTNTGGFIAIMLGRLRMNIDACKEEYNRLGETIIAKKRHFKHNQYSHRKLKKFVVGLVRDRVSTDESAQDQPDALLHTTGEESRCRTTILTILKAKRATETPHLLRSYPRTPIGASPHPREQARNRNPDVNINCYVWEAAMATFATPRYFRKVEINGSHFRDGGTWENNPSVEGFNEACSMYRQETGASAAQYCPVGVLVSIGNGIGAPLSTFSRVRALRKSLGLVGNSDRSLMDPERVHRHMTETARHWGIPYYRFNVDTGLGDVEMDEWKGVVGNHSITFSAIESATRRYLDQIDVRNELNDCAQQLVNYRRRRCPTIAAMRYVNLSTPGARTPHHIPRWQRTPAHGYHSGGDHAYRHSNPGRQYDPQLQQPHRMGHPSHPPQYPVELPYELDPHELAN</sequence>
<feature type="region of interest" description="Disordered" evidence="4">
    <location>
        <begin position="159"/>
        <end position="178"/>
    </location>
</feature>
<dbReference type="PANTHER" id="PTHR24185:SF1">
    <property type="entry name" value="CALCIUM-INDEPENDENT PHOSPHOLIPASE A2-GAMMA"/>
    <property type="match status" value="1"/>
</dbReference>
<keyword evidence="2" id="KW-0442">Lipid degradation</keyword>
<protein>
    <recommendedName>
        <fullName evidence="5">PNPLA domain-containing protein</fullName>
    </recommendedName>
</protein>
<proteinExistence type="predicted"/>
<dbReference type="Pfam" id="PF01734">
    <property type="entry name" value="Patatin"/>
    <property type="match status" value="1"/>
</dbReference>
<keyword evidence="1" id="KW-0378">Hydrolase</keyword>
<dbReference type="GO" id="GO:0046486">
    <property type="term" value="P:glycerolipid metabolic process"/>
    <property type="evidence" value="ECO:0007669"/>
    <property type="project" value="UniProtKB-ARBA"/>
</dbReference>
<evidence type="ECO:0000256" key="2">
    <source>
        <dbReference type="ARBA" id="ARBA00022963"/>
    </source>
</evidence>
<evidence type="ECO:0000313" key="6">
    <source>
        <dbReference type="EMBL" id="KAH0541704.1"/>
    </source>
</evidence>
<keyword evidence="3" id="KW-0443">Lipid metabolism</keyword>
<dbReference type="Proteomes" id="UP000698800">
    <property type="component" value="Unassembled WGS sequence"/>
</dbReference>
<feature type="compositionally biased region" description="Basic and acidic residues" evidence="4">
    <location>
        <begin position="15"/>
        <end position="28"/>
    </location>
</feature>
<evidence type="ECO:0000256" key="1">
    <source>
        <dbReference type="ARBA" id="ARBA00022801"/>
    </source>
</evidence>
<dbReference type="PANTHER" id="PTHR24185">
    <property type="entry name" value="CALCIUM-INDEPENDENT PHOSPHOLIPASE A2-GAMMA"/>
    <property type="match status" value="1"/>
</dbReference>
<feature type="region of interest" description="Disordered" evidence="4">
    <location>
        <begin position="15"/>
        <end position="38"/>
    </location>
</feature>
<accession>A0A9P8KXP3</accession>
<dbReference type="SUPFAM" id="SSF52151">
    <property type="entry name" value="FabD/lysophospholipase-like"/>
    <property type="match status" value="1"/>
</dbReference>
<gene>
    <name evidence="6" type="ORF">FGG08_003867</name>
</gene>
<dbReference type="GO" id="GO:0019369">
    <property type="term" value="P:arachidonate metabolic process"/>
    <property type="evidence" value="ECO:0007669"/>
    <property type="project" value="TreeGrafter"/>
</dbReference>
<dbReference type="AlphaFoldDB" id="A0A9P8KXP3"/>
<feature type="domain" description="PNPLA" evidence="5">
    <location>
        <begin position="45"/>
        <end position="222"/>
    </location>
</feature>
<dbReference type="OrthoDB" id="626167at2759"/>
<evidence type="ECO:0000259" key="5">
    <source>
        <dbReference type="Pfam" id="PF01734"/>
    </source>
</evidence>
<dbReference type="GO" id="GO:0016042">
    <property type="term" value="P:lipid catabolic process"/>
    <property type="evidence" value="ECO:0007669"/>
    <property type="project" value="UniProtKB-KW"/>
</dbReference>
<dbReference type="InterPro" id="IPR002641">
    <property type="entry name" value="PNPLA_dom"/>
</dbReference>
<organism evidence="6 7">
    <name type="scientific">Glutinoglossum americanum</name>
    <dbReference type="NCBI Taxonomy" id="1670608"/>
    <lineage>
        <taxon>Eukaryota</taxon>
        <taxon>Fungi</taxon>
        <taxon>Dikarya</taxon>
        <taxon>Ascomycota</taxon>
        <taxon>Pezizomycotina</taxon>
        <taxon>Geoglossomycetes</taxon>
        <taxon>Geoglossales</taxon>
        <taxon>Geoglossaceae</taxon>
        <taxon>Glutinoglossum</taxon>
    </lineage>
</organism>
<feature type="region of interest" description="Disordered" evidence="4">
    <location>
        <begin position="384"/>
        <end position="453"/>
    </location>
</feature>
<evidence type="ECO:0000313" key="7">
    <source>
        <dbReference type="Proteomes" id="UP000698800"/>
    </source>
</evidence>
<dbReference type="EMBL" id="JAGHQL010000071">
    <property type="protein sequence ID" value="KAH0541704.1"/>
    <property type="molecule type" value="Genomic_DNA"/>
</dbReference>
<dbReference type="GO" id="GO:0016020">
    <property type="term" value="C:membrane"/>
    <property type="evidence" value="ECO:0007669"/>
    <property type="project" value="TreeGrafter"/>
</dbReference>